<dbReference type="GO" id="GO:0003676">
    <property type="term" value="F:nucleic acid binding"/>
    <property type="evidence" value="ECO:0007669"/>
    <property type="project" value="InterPro"/>
</dbReference>
<proteinExistence type="predicted"/>
<dbReference type="AlphaFoldDB" id="M2ZXX4"/>
<evidence type="ECO:0000256" key="1">
    <source>
        <dbReference type="SAM" id="SignalP"/>
    </source>
</evidence>
<dbReference type="GO" id="GO:0008168">
    <property type="term" value="F:methyltransferase activity"/>
    <property type="evidence" value="ECO:0007669"/>
    <property type="project" value="InterPro"/>
</dbReference>
<dbReference type="VEuPathDB" id="FungiDB:MYCFIDRAFT_84102"/>
<dbReference type="GO" id="GO:0032259">
    <property type="term" value="P:methylation"/>
    <property type="evidence" value="ECO:0007669"/>
    <property type="project" value="InterPro"/>
</dbReference>
<dbReference type="RefSeq" id="XP_007924438.1">
    <property type="nucleotide sequence ID" value="XM_007926247.1"/>
</dbReference>
<gene>
    <name evidence="2" type="ORF">MYCFIDRAFT_84102</name>
</gene>
<name>M2ZXX4_PSEFD</name>
<dbReference type="PROSITE" id="PS00092">
    <property type="entry name" value="N6_MTASE"/>
    <property type="match status" value="1"/>
</dbReference>
<evidence type="ECO:0000313" key="3">
    <source>
        <dbReference type="Proteomes" id="UP000016932"/>
    </source>
</evidence>
<evidence type="ECO:0000313" key="2">
    <source>
        <dbReference type="EMBL" id="EME83794.1"/>
    </source>
</evidence>
<evidence type="ECO:0008006" key="4">
    <source>
        <dbReference type="Google" id="ProtNLM"/>
    </source>
</evidence>
<dbReference type="InterPro" id="IPR002052">
    <property type="entry name" value="DNA_methylase_N6_adenine_CS"/>
</dbReference>
<protein>
    <recommendedName>
        <fullName evidence="4">Secreted protein</fullName>
    </recommendedName>
</protein>
<sequence>MPMRLCLVLTHVQCCIWCIPPSGLQPTPTSCSCVVCIIIDPPYVPETCTPETQSLPLSYYCVLCEARRGESAERHRHLPPARARPYNIRPLLPAWNSRVPCFSVRTDYVRNAMLPSSWQKRSSAASGCMYQRHVDTECYLEVALLQIKKNNRPPSMQGESNINDIFLHVTKRCVGSLRHMASHRS</sequence>
<dbReference type="Proteomes" id="UP000016932">
    <property type="component" value="Unassembled WGS sequence"/>
</dbReference>
<dbReference type="HOGENOM" id="CLU_1461942_0_0_1"/>
<feature type="signal peptide" evidence="1">
    <location>
        <begin position="1"/>
        <end position="18"/>
    </location>
</feature>
<feature type="chain" id="PRO_5004030436" description="Secreted protein" evidence="1">
    <location>
        <begin position="19"/>
        <end position="185"/>
    </location>
</feature>
<dbReference type="GeneID" id="19342146"/>
<dbReference type="EMBL" id="KB446557">
    <property type="protein sequence ID" value="EME83794.1"/>
    <property type="molecule type" value="Genomic_DNA"/>
</dbReference>
<accession>M2ZXX4</accession>
<dbReference type="PROSITE" id="PS51257">
    <property type="entry name" value="PROKAR_LIPOPROTEIN"/>
    <property type="match status" value="1"/>
</dbReference>
<keyword evidence="1" id="KW-0732">Signal</keyword>
<organism evidence="2 3">
    <name type="scientific">Pseudocercospora fijiensis (strain CIRAD86)</name>
    <name type="common">Black leaf streak disease fungus</name>
    <name type="synonym">Mycosphaerella fijiensis</name>
    <dbReference type="NCBI Taxonomy" id="383855"/>
    <lineage>
        <taxon>Eukaryota</taxon>
        <taxon>Fungi</taxon>
        <taxon>Dikarya</taxon>
        <taxon>Ascomycota</taxon>
        <taxon>Pezizomycotina</taxon>
        <taxon>Dothideomycetes</taxon>
        <taxon>Dothideomycetidae</taxon>
        <taxon>Mycosphaerellales</taxon>
        <taxon>Mycosphaerellaceae</taxon>
        <taxon>Pseudocercospora</taxon>
    </lineage>
</organism>
<dbReference type="KEGG" id="pfj:MYCFIDRAFT_84102"/>
<keyword evidence="3" id="KW-1185">Reference proteome</keyword>
<reference evidence="2 3" key="1">
    <citation type="journal article" date="2012" name="PLoS Pathog.">
        <title>Diverse lifestyles and strategies of plant pathogenesis encoded in the genomes of eighteen Dothideomycetes fungi.</title>
        <authorList>
            <person name="Ohm R.A."/>
            <person name="Feau N."/>
            <person name="Henrissat B."/>
            <person name="Schoch C.L."/>
            <person name="Horwitz B.A."/>
            <person name="Barry K.W."/>
            <person name="Condon B.J."/>
            <person name="Copeland A.C."/>
            <person name="Dhillon B."/>
            <person name="Glaser F."/>
            <person name="Hesse C.N."/>
            <person name="Kosti I."/>
            <person name="LaButti K."/>
            <person name="Lindquist E.A."/>
            <person name="Lucas S."/>
            <person name="Salamov A.A."/>
            <person name="Bradshaw R.E."/>
            <person name="Ciuffetti L."/>
            <person name="Hamelin R.C."/>
            <person name="Kema G.H.J."/>
            <person name="Lawrence C."/>
            <person name="Scott J.A."/>
            <person name="Spatafora J.W."/>
            <person name="Turgeon B.G."/>
            <person name="de Wit P.J.G.M."/>
            <person name="Zhong S."/>
            <person name="Goodwin S.B."/>
            <person name="Grigoriev I.V."/>
        </authorList>
    </citation>
    <scope>NUCLEOTIDE SEQUENCE [LARGE SCALE GENOMIC DNA]</scope>
    <source>
        <strain evidence="2 3">CIRAD86</strain>
    </source>
</reference>